<evidence type="ECO:0000313" key="1">
    <source>
        <dbReference type="EMBL" id="TQR20438.1"/>
    </source>
</evidence>
<protein>
    <submittedName>
        <fullName evidence="1">Uncharacterized protein</fullName>
    </submittedName>
</protein>
<dbReference type="EMBL" id="VDGI01000005">
    <property type="protein sequence ID" value="TQR20438.1"/>
    <property type="molecule type" value="Genomic_DNA"/>
</dbReference>
<dbReference type="Proteomes" id="UP000316626">
    <property type="component" value="Unassembled WGS sequence"/>
</dbReference>
<evidence type="ECO:0000313" key="2">
    <source>
        <dbReference type="Proteomes" id="UP000316626"/>
    </source>
</evidence>
<sequence length="67" mass="7645">MRMRDLEVDSEGNISINTREFPNPCIVVISKNKAKITELPPFADTTIKTHQGKVVRVKWSEGEDINF</sequence>
<dbReference type="InterPro" id="IPR035530">
    <property type="entry name" value="PBSX_XtrA"/>
</dbReference>
<accession>A0A544TSL6</accession>
<dbReference type="Pfam" id="PF17356">
    <property type="entry name" value="PBSX_XtrA"/>
    <property type="match status" value="1"/>
</dbReference>
<dbReference type="RefSeq" id="WP_142641819.1">
    <property type="nucleotide sequence ID" value="NZ_VDGI01000005.1"/>
</dbReference>
<comment type="caution">
    <text evidence="1">The sequence shown here is derived from an EMBL/GenBank/DDBJ whole genome shotgun (WGS) entry which is preliminary data.</text>
</comment>
<organism evidence="1 2">
    <name type="scientific">Psychrobacillus vulpis</name>
    <dbReference type="NCBI Taxonomy" id="2325572"/>
    <lineage>
        <taxon>Bacteria</taxon>
        <taxon>Bacillati</taxon>
        <taxon>Bacillota</taxon>
        <taxon>Bacilli</taxon>
        <taxon>Bacillales</taxon>
        <taxon>Bacillaceae</taxon>
        <taxon>Psychrobacillus</taxon>
    </lineage>
</organism>
<name>A0A544TSL6_9BACI</name>
<dbReference type="OrthoDB" id="2738462at2"/>
<gene>
    <name evidence="1" type="ORF">FG384_06675</name>
</gene>
<dbReference type="AlphaFoldDB" id="A0A544TSL6"/>
<proteinExistence type="predicted"/>
<reference evidence="1 2" key="1">
    <citation type="submission" date="2019-06" db="EMBL/GenBank/DDBJ databases">
        <title>Psychrobacillus vulpis sp. nov., a new species isolated from feces of a red fox that inhabits in The Tablas de Daimiel Natural Park, Albacete, Spain.</title>
        <authorList>
            <person name="Rodriguez M."/>
            <person name="Reina J.C."/>
            <person name="Bejar V."/>
            <person name="Llamas I."/>
        </authorList>
    </citation>
    <scope>NUCLEOTIDE SEQUENCE [LARGE SCALE GENOMIC DNA]</scope>
    <source>
        <strain evidence="1 2">Z8</strain>
    </source>
</reference>
<keyword evidence="2" id="KW-1185">Reference proteome</keyword>